<dbReference type="InterPro" id="IPR000277">
    <property type="entry name" value="Cys/Met-Metab_PyrdxlP-dep_enz"/>
</dbReference>
<gene>
    <name evidence="10" type="ORF">EB796_021349</name>
</gene>
<dbReference type="CDD" id="cd00614">
    <property type="entry name" value="CGS_like"/>
    <property type="match status" value="1"/>
</dbReference>
<evidence type="ECO:0000256" key="7">
    <source>
        <dbReference type="ARBA" id="ARBA00029853"/>
    </source>
</evidence>
<dbReference type="EC" id="4.4.1.1" evidence="4"/>
<comment type="cofactor">
    <cofactor evidence="1 9">
        <name>pyridoxal 5'-phosphate</name>
        <dbReference type="ChEBI" id="CHEBI:597326"/>
    </cofactor>
</comment>
<dbReference type="EMBL" id="VXIV02003179">
    <property type="protein sequence ID" value="KAF6020377.1"/>
    <property type="molecule type" value="Genomic_DNA"/>
</dbReference>
<evidence type="ECO:0000256" key="4">
    <source>
        <dbReference type="ARBA" id="ARBA00012085"/>
    </source>
</evidence>
<dbReference type="GO" id="GO:0030170">
    <property type="term" value="F:pyridoxal phosphate binding"/>
    <property type="evidence" value="ECO:0007669"/>
    <property type="project" value="InterPro"/>
</dbReference>
<dbReference type="InterPro" id="IPR015424">
    <property type="entry name" value="PyrdxlP-dep_Trfase"/>
</dbReference>
<dbReference type="Gene3D" id="3.90.1150.10">
    <property type="entry name" value="Aspartate Aminotransferase, domain 1"/>
    <property type="match status" value="1"/>
</dbReference>
<dbReference type="FunFam" id="3.90.1150.10:FF:000008">
    <property type="entry name" value="Cystathionine gamma-synthase"/>
    <property type="match status" value="1"/>
</dbReference>
<keyword evidence="11" id="KW-1185">Reference proteome</keyword>
<evidence type="ECO:0000313" key="11">
    <source>
        <dbReference type="Proteomes" id="UP000593567"/>
    </source>
</evidence>
<sequence length="411" mass="45392">MEGEKLPPSFATSAIHAGQEPEQWSSRAVVPPITLSLSFKQYEAGVPFGKYFYGRSGNPTRECLENCLAKLEEAKYGIVVSSGIAGVATIVHLLKAGDHVISIDDVYGGVSRYFQQLMTNFGIELTFCKMLDPQNLRAAMRPNTKLVWIETPSNPLLQVVDIKALADIAHEQEDVLVVVDNTFSSPYFQHRSWYYFLLVETLALICQRPLELGADISYESISKYIGGHGDVVMGGIFHNNDAKAPRLRLLQKAVGATPSPFDCYLVNRGVKTLHIRMREHQKNALAIARALEKNPRISKVMYPGLESHPQYELAKRQMDGYSGMISFIIKGGMKEASNFLANVRLFILAESLGSVESLCEHPAIMTHASIPKDQREALGISDSLIRLSVGLEDKDELIADLEQALVLAVAG</sequence>
<protein>
    <recommendedName>
        <fullName evidence="4">cystathionine gamma-lyase</fullName>
        <ecNumber evidence="4">4.4.1.1</ecNumber>
    </recommendedName>
    <alternativeName>
        <fullName evidence="7">Gamma-cystathionase</fullName>
    </alternativeName>
</protein>
<dbReference type="GO" id="GO:0005737">
    <property type="term" value="C:cytoplasm"/>
    <property type="evidence" value="ECO:0007669"/>
    <property type="project" value="TreeGrafter"/>
</dbReference>
<dbReference type="InterPro" id="IPR015421">
    <property type="entry name" value="PyrdxlP-dep_Trfase_major"/>
</dbReference>
<dbReference type="AlphaFoldDB" id="A0A7J7J3G1"/>
<feature type="modified residue" description="N6-(pyridoxal phosphate)lysine" evidence="8">
    <location>
        <position position="223"/>
    </location>
</feature>
<dbReference type="InterPro" id="IPR015422">
    <property type="entry name" value="PyrdxlP-dep_Trfase_small"/>
</dbReference>
<comment type="similarity">
    <text evidence="3 9">Belongs to the trans-sulfuration enzymes family.</text>
</comment>
<evidence type="ECO:0000313" key="10">
    <source>
        <dbReference type="EMBL" id="KAF6020377.1"/>
    </source>
</evidence>
<evidence type="ECO:0000256" key="1">
    <source>
        <dbReference type="ARBA" id="ARBA00001933"/>
    </source>
</evidence>
<dbReference type="Pfam" id="PF01053">
    <property type="entry name" value="Cys_Met_Meta_PP"/>
    <property type="match status" value="2"/>
</dbReference>
<evidence type="ECO:0000256" key="9">
    <source>
        <dbReference type="RuleBase" id="RU362118"/>
    </source>
</evidence>
<organism evidence="10 11">
    <name type="scientific">Bugula neritina</name>
    <name type="common">Brown bryozoan</name>
    <name type="synonym">Sertularia neritina</name>
    <dbReference type="NCBI Taxonomy" id="10212"/>
    <lineage>
        <taxon>Eukaryota</taxon>
        <taxon>Metazoa</taxon>
        <taxon>Spiralia</taxon>
        <taxon>Lophotrochozoa</taxon>
        <taxon>Bryozoa</taxon>
        <taxon>Gymnolaemata</taxon>
        <taxon>Cheilostomatida</taxon>
        <taxon>Flustrina</taxon>
        <taxon>Buguloidea</taxon>
        <taxon>Bugulidae</taxon>
        <taxon>Bugula</taxon>
    </lineage>
</organism>
<reference evidence="10" key="1">
    <citation type="submission" date="2020-06" db="EMBL/GenBank/DDBJ databases">
        <title>Draft genome of Bugula neritina, a colonial animal packing powerful symbionts and potential medicines.</title>
        <authorList>
            <person name="Rayko M."/>
        </authorList>
    </citation>
    <scope>NUCLEOTIDE SEQUENCE [LARGE SCALE GENOMIC DNA]</scope>
    <source>
        <strain evidence="10">Kwan_BN1</strain>
    </source>
</reference>
<comment type="caution">
    <text evidence="10">The sequence shown here is derived from an EMBL/GenBank/DDBJ whole genome shotgun (WGS) entry which is preliminary data.</text>
</comment>
<dbReference type="GO" id="GO:0019346">
    <property type="term" value="P:transsulfuration"/>
    <property type="evidence" value="ECO:0007669"/>
    <property type="project" value="InterPro"/>
</dbReference>
<dbReference type="UniPathway" id="UPA00136">
    <property type="reaction ID" value="UER00202"/>
</dbReference>
<name>A0A7J7J3G1_BUGNE</name>
<dbReference type="Gene3D" id="3.40.640.10">
    <property type="entry name" value="Type I PLP-dependent aspartate aminotransferase-like (Major domain)"/>
    <property type="match status" value="1"/>
</dbReference>
<evidence type="ECO:0000256" key="8">
    <source>
        <dbReference type="PIRSR" id="PIRSR001434-2"/>
    </source>
</evidence>
<dbReference type="Proteomes" id="UP000593567">
    <property type="component" value="Unassembled WGS sequence"/>
</dbReference>
<evidence type="ECO:0000256" key="6">
    <source>
        <dbReference type="ARBA" id="ARBA00023192"/>
    </source>
</evidence>
<dbReference type="SUPFAM" id="SSF53383">
    <property type="entry name" value="PLP-dependent transferases"/>
    <property type="match status" value="1"/>
</dbReference>
<keyword evidence="5 8" id="KW-0663">Pyridoxal phosphate</keyword>
<evidence type="ECO:0000256" key="5">
    <source>
        <dbReference type="ARBA" id="ARBA00022898"/>
    </source>
</evidence>
<dbReference type="PIRSF" id="PIRSF001434">
    <property type="entry name" value="CGS"/>
    <property type="match status" value="1"/>
</dbReference>
<dbReference type="PANTHER" id="PTHR11808:SF15">
    <property type="entry name" value="CYSTATHIONINE GAMMA-LYASE"/>
    <property type="match status" value="1"/>
</dbReference>
<comment type="pathway">
    <text evidence="2">Amino-acid biosynthesis; L-cysteine biosynthesis; L-cysteine from L-homocysteine and L-serine: step 2/2.</text>
</comment>
<dbReference type="GO" id="GO:0019343">
    <property type="term" value="P:cysteine biosynthetic process via cystathionine"/>
    <property type="evidence" value="ECO:0007669"/>
    <property type="project" value="TreeGrafter"/>
</dbReference>
<proteinExistence type="inferred from homology"/>
<dbReference type="OrthoDB" id="3512640at2759"/>
<evidence type="ECO:0000256" key="3">
    <source>
        <dbReference type="ARBA" id="ARBA00009077"/>
    </source>
</evidence>
<keyword evidence="6" id="KW-0028">Amino-acid biosynthesis</keyword>
<keyword evidence="6" id="KW-0198">Cysteine biosynthesis</keyword>
<dbReference type="GO" id="GO:0004123">
    <property type="term" value="F:cystathionine gamma-lyase activity"/>
    <property type="evidence" value="ECO:0007669"/>
    <property type="project" value="TreeGrafter"/>
</dbReference>
<dbReference type="PANTHER" id="PTHR11808">
    <property type="entry name" value="TRANS-SULFURATION ENZYME FAMILY MEMBER"/>
    <property type="match status" value="1"/>
</dbReference>
<evidence type="ECO:0000256" key="2">
    <source>
        <dbReference type="ARBA" id="ARBA00005038"/>
    </source>
</evidence>
<accession>A0A7J7J3G1</accession>